<sequence length="362" mass="41535">MTHQRIEIGSEFSLDAQHSIPKDDTFLHRLEDFQTMYYRSGRSAIRGVVSQINGRRALIPAYICQSVIEAFEQENYILDFYTINKDFSIDIDDVSRKLTEATDVFFLMHYFGKLQSDDDLQTIHNLCRSCAATIVEDTTHSILTKPRTVGDYCVASLRKWFALPDGGVAYRVSGELNAAPNCVNRSFTNARAAGMFLKGLYLEGLTGGHEVYRDLFAKAEKWMDGDNEAGEMSELSKQFIAGFDVGDAVSKRGENANYLADHINNRFVSPALGTYRAEESPFFYTLYVEKRDGFRSYLNRHHIYCPVHWPIEDQRLFEFATVKYISEHLISIPIDQRYDLVAMEYISRIINQYEEDSTEGLR</sequence>
<dbReference type="Gene3D" id="3.40.640.10">
    <property type="entry name" value="Type I PLP-dependent aspartate aminotransferase-like (Major domain)"/>
    <property type="match status" value="1"/>
</dbReference>
<name>A0A6C0P2A9_9BACL</name>
<reference evidence="2 3" key="1">
    <citation type="submission" date="2020-02" db="EMBL/GenBank/DDBJ databases">
        <title>Paenibacillus sp. nov., isolated from rhizosphere soil of tomato.</title>
        <authorList>
            <person name="Weon H.-Y."/>
            <person name="Lee S.A."/>
        </authorList>
    </citation>
    <scope>NUCLEOTIDE SEQUENCE [LARGE SCALE GENOMIC DNA]</scope>
    <source>
        <strain evidence="2 3">14171R-81</strain>
    </source>
</reference>
<comment type="similarity">
    <text evidence="1">Belongs to the DegT/DnrJ/EryC1 family.</text>
</comment>
<accession>A0A6C0P2A9</accession>
<dbReference type="InterPro" id="IPR015421">
    <property type="entry name" value="PyrdxlP-dep_Trfase_major"/>
</dbReference>
<dbReference type="Pfam" id="PF01041">
    <property type="entry name" value="DegT_DnrJ_EryC1"/>
    <property type="match status" value="1"/>
</dbReference>
<keyword evidence="3" id="KW-1185">Reference proteome</keyword>
<gene>
    <name evidence="2" type="ORF">GZH47_18485</name>
</gene>
<evidence type="ECO:0000256" key="1">
    <source>
        <dbReference type="RuleBase" id="RU004508"/>
    </source>
</evidence>
<organism evidence="2 3">
    <name type="scientific">Paenibacillus rhizovicinus</name>
    <dbReference type="NCBI Taxonomy" id="2704463"/>
    <lineage>
        <taxon>Bacteria</taxon>
        <taxon>Bacillati</taxon>
        <taxon>Bacillota</taxon>
        <taxon>Bacilli</taxon>
        <taxon>Bacillales</taxon>
        <taxon>Paenibacillaceae</taxon>
        <taxon>Paenibacillus</taxon>
    </lineage>
</organism>
<evidence type="ECO:0000313" key="2">
    <source>
        <dbReference type="EMBL" id="QHW32607.1"/>
    </source>
</evidence>
<dbReference type="InterPro" id="IPR015422">
    <property type="entry name" value="PyrdxlP-dep_Trfase_small"/>
</dbReference>
<evidence type="ECO:0000313" key="3">
    <source>
        <dbReference type="Proteomes" id="UP000479114"/>
    </source>
</evidence>
<dbReference type="KEGG" id="prz:GZH47_18485"/>
<keyword evidence="1" id="KW-0663">Pyridoxal phosphate</keyword>
<dbReference type="EMBL" id="CP048286">
    <property type="protein sequence ID" value="QHW32607.1"/>
    <property type="molecule type" value="Genomic_DNA"/>
</dbReference>
<evidence type="ECO:0008006" key="4">
    <source>
        <dbReference type="Google" id="ProtNLM"/>
    </source>
</evidence>
<dbReference type="SUPFAM" id="SSF53383">
    <property type="entry name" value="PLP-dependent transferases"/>
    <property type="match status" value="1"/>
</dbReference>
<dbReference type="InterPro" id="IPR015424">
    <property type="entry name" value="PyrdxlP-dep_Trfase"/>
</dbReference>
<dbReference type="GO" id="GO:0003824">
    <property type="term" value="F:catalytic activity"/>
    <property type="evidence" value="ECO:0007669"/>
    <property type="project" value="UniProtKB-ARBA"/>
</dbReference>
<dbReference type="AlphaFoldDB" id="A0A6C0P2A9"/>
<dbReference type="InterPro" id="IPR000653">
    <property type="entry name" value="DegT/StrS_aminotransferase"/>
</dbReference>
<dbReference type="RefSeq" id="WP_162642461.1">
    <property type="nucleotide sequence ID" value="NZ_CP048286.1"/>
</dbReference>
<dbReference type="Proteomes" id="UP000479114">
    <property type="component" value="Chromosome"/>
</dbReference>
<dbReference type="Gene3D" id="3.90.1150.10">
    <property type="entry name" value="Aspartate Aminotransferase, domain 1"/>
    <property type="match status" value="1"/>
</dbReference>
<protein>
    <recommendedName>
        <fullName evidence="4">DegT/DnrJ/EryC1/StrS aminotransferase family protein</fullName>
    </recommendedName>
</protein>
<proteinExistence type="inferred from homology"/>